<accession>A0A2D0PCU9</accession>
<sequence length="88" mass="10451">MERNAKAYYDLVAHAVQRFNERIQCNVHLTQEHNVITYGLTQYTLQTYRRFLGYGMTHERAMESLKRLYKHNKDTYVSPASAERSQAH</sequence>
<organism evidence="1 2">
    <name type="scientific">Yersinia phage fPS-52</name>
    <dbReference type="NCBI Taxonomy" id="2052751"/>
    <lineage>
        <taxon>Viruses</taxon>
        <taxon>Duplodnaviria</taxon>
        <taxon>Heunggongvirae</taxon>
        <taxon>Uroviricota</taxon>
        <taxon>Caudoviricetes</taxon>
        <taxon>Autographivirales</taxon>
        <taxon>Autotranscriptaviridae</taxon>
        <taxon>Studiervirinae</taxon>
        <taxon>Helsettvirus</taxon>
        <taxon>Helsettvirus fPS9</taxon>
    </lineage>
</organism>
<gene>
    <name evidence="1" type="primary">g001</name>
</gene>
<dbReference type="EMBL" id="LT961837">
    <property type="protein sequence ID" value="SOO46333.1"/>
    <property type="molecule type" value="Genomic_DNA"/>
</dbReference>
<dbReference type="Proteomes" id="UP000241812">
    <property type="component" value="Segment"/>
</dbReference>
<evidence type="ECO:0000313" key="1">
    <source>
        <dbReference type="EMBL" id="SOO46333.1"/>
    </source>
</evidence>
<protein>
    <submittedName>
        <fullName evidence="1">Uncharacterized protein</fullName>
    </submittedName>
</protein>
<name>A0A2D0PCU9_9CAUD</name>
<proteinExistence type="predicted"/>
<reference evidence="2" key="1">
    <citation type="submission" date="2017-10" db="EMBL/GenBank/DDBJ databases">
        <authorList>
            <person name="Skurnik M."/>
        </authorList>
    </citation>
    <scope>NUCLEOTIDE SEQUENCE [LARGE SCALE GENOMIC DNA]</scope>
</reference>
<evidence type="ECO:0000313" key="2">
    <source>
        <dbReference type="Proteomes" id="UP000241812"/>
    </source>
</evidence>